<feature type="domain" description="SLH" evidence="3">
    <location>
        <begin position="33"/>
        <end position="89"/>
    </location>
</feature>
<gene>
    <name evidence="4" type="ORF">152</name>
</gene>
<dbReference type="Pfam" id="PF00395">
    <property type="entry name" value="SLH"/>
    <property type="match status" value="3"/>
</dbReference>
<dbReference type="InterPro" id="IPR001119">
    <property type="entry name" value="SLH_dom"/>
</dbReference>
<accession>A0A0E4GA22</accession>
<evidence type="ECO:0000256" key="1">
    <source>
        <dbReference type="ARBA" id="ARBA00022737"/>
    </source>
</evidence>
<evidence type="ECO:0000313" key="5">
    <source>
        <dbReference type="Proteomes" id="UP000045545"/>
    </source>
</evidence>
<dbReference type="Proteomes" id="UP000045545">
    <property type="component" value="Unassembled WGS sequence"/>
</dbReference>
<dbReference type="InterPro" id="IPR051465">
    <property type="entry name" value="Cell_Envelope_Struct_Comp"/>
</dbReference>
<proteinExistence type="predicted"/>
<dbReference type="PANTHER" id="PTHR43308">
    <property type="entry name" value="OUTER MEMBRANE PROTEIN ALPHA-RELATED"/>
    <property type="match status" value="1"/>
</dbReference>
<keyword evidence="1" id="KW-0677">Repeat</keyword>
<keyword evidence="5" id="KW-1185">Reference proteome</keyword>
<dbReference type="OrthoDB" id="2744137at2"/>
<name>A0A0E4GA22_9FIRM</name>
<reference evidence="4 5" key="1">
    <citation type="submission" date="2015-03" db="EMBL/GenBank/DDBJ databases">
        <authorList>
            <person name="Murphy D."/>
        </authorList>
    </citation>
    <scope>NUCLEOTIDE SEQUENCE [LARGE SCALE GENOMIC DNA]</scope>
    <source>
        <strain evidence="4 5">OL-4</strain>
    </source>
</reference>
<evidence type="ECO:0000259" key="3">
    <source>
        <dbReference type="PROSITE" id="PS51272"/>
    </source>
</evidence>
<dbReference type="EMBL" id="CGIH01000004">
    <property type="protein sequence ID" value="CFW99446.1"/>
    <property type="molecule type" value="Genomic_DNA"/>
</dbReference>
<feature type="compositionally biased region" description="Gly residues" evidence="2">
    <location>
        <begin position="422"/>
        <end position="431"/>
    </location>
</feature>
<sequence>MYSLIHNQKRLSYLVAIVFMLTLVFTPGDSAWANPAKLKDIQGHWGQATIEAMAEAGIVSGNPDGTYDPEGKISRSQFATLIVKAYNLKGSGKIFTDTASHWAKDYIAIANANGIVSGYSDSRFGPDDPITREQMAVMIVKAAQLAPSAAAVNLPDQDQISAWALSAAATAYAHNIIKGMPDGRFAPQDFATRAQAAVVVYAGLKTQSPPPAPAENYNLFDKAGKYGPTSGTITVNGNVTVKAPGVTLQNLVIKGDLIIAQEVGDGDVTLNNIKVEGKTYVRGGGSDSIHIKGGQYSEIIVEKTAGGQVRIVLVDTQGVKVTLAENAKGEEIILQGEIKTVTVKADHVKITTQGATTITEFRVASGLTGINIDLGKDSTVKEMLLDSKVTVTGEGKIKEASGSQAKESSFARQPDKITAPSVGGGGGGGASTPGTNYSSINKAGTYGPASGTETVNGSVTVKAKGVTLQNLVIKGDLIIAQEVGDGNVTLNNIKVEGKTYVRGGGKDSIHINGGQYSEVIIENTATGGVRIVVVNNQGIQITLAASATNEQIILSGSIGTVTVRAEGVNITTQAGSQIGQLNIPEGLNNVNINLAAGSTVNEMVLDSKASVTGGGTINEASGSKADDSTFSKNPEKVIYNADFSAVNSFGIHADRVYAGYELKDKDNKRIDLIASNINKMTVLEPGTTEAKNLTVGNDNDPLLWFNVEKAAGDYKYTVETIAGKTYAATLKWSVPKTATWESTGREGTRPGTSDTYVEYKLMDGTNPISLKVGEAKLFASKTDDKWKSHELNTDETLWIKKDVSGTFTYFIVDKDGAMYKTTLEYTVPVVPDPEVSGTITRGDSTGGDLTFNVEGDTIKFTAGEIKWYDADPSVGRNEAGNRVGVRINAPADFNTDAVKVTIGATTYDWKDIKDGDNYFLWYPLVTEANKVFTATVVWNGSSTQEFTVDTTGTTLEAAPVIPDPAIEATFVSTNNVGIAPDTAGEAAGKIFAEYKLTAEGADVSLAADNIGSEGYIKVKFGENGEWTNLTANTDATLWFNVEAANGVRSYEVKTKDDKVYNATLNWNVAIKNATWQATGGEGQHEGKTYVEYKLMDGTNPISLKEGEVKLIASKDSEGKWEELEANTDANLWFNKAKATGNYDFFVVTSGNVMYKATLGWTAPDTEAPKLGEVTLTNDKDGNLVLTVTATDNGQLASLEVDHSLDSQGVPEFTVGTEDVKDETTGASSTFKNGTWIMNFGQQMSALVREKANGKITFYFVIKDVAGNQFGDMYNVTPEMTKTLDVPQATQQYHTYKFNIEGLATEYVVKDALTNPTDDSFSGMNSIKLSIVVDNQQDKAYGGNVRVAAVGAKNLQLWAKDTANKWWDINVVGWGPESGFPITDAVTDVYVVATSVFDGDVTLKLVDVTGQYGATDNTIINQAVAFKAVVDPAALAAVNSYLTSDNYVYANAPGALEGYLATLGMAIGQDSDYAKLQTAEYNRKTAVFKDLYDNKPNDGYDPATLKTYFNEMVATRLVTQASMDKVNNAKNIEALDGISYVTILLEQFGKVTYGKHSGIPVETKKATLQDLVNRYNALDTDDSKVAVLQIVFDGRIYPRSQATTDKLAAALTEVEEGAKTEALEAFNGITGTFADIQVLKDNAGALGLDLTDFNTLDDKTGQQGGRQTAVMIDISNNKPDGGYTIKNVKELFDSIVTVRLATQQSMNLVNTNGEPKDIKFVQILLTAFTNAKHENHGSSSTISAKKEEMQGLVGDFNALGEGDAQAAVLQAVREAKGDGFLRASAPTNELRKAIDKVKADNGVDK</sequence>
<protein>
    <submittedName>
        <fullName evidence="4">S-layer homology domain</fullName>
    </submittedName>
</protein>
<feature type="domain" description="SLH" evidence="3">
    <location>
        <begin position="155"/>
        <end position="214"/>
    </location>
</feature>
<feature type="region of interest" description="Disordered" evidence="2">
    <location>
        <begin position="397"/>
        <end position="436"/>
    </location>
</feature>
<feature type="compositionally biased region" description="Polar residues" evidence="2">
    <location>
        <begin position="401"/>
        <end position="411"/>
    </location>
</feature>
<dbReference type="PROSITE" id="PS51272">
    <property type="entry name" value="SLH"/>
    <property type="match status" value="3"/>
</dbReference>
<feature type="domain" description="SLH" evidence="3">
    <location>
        <begin position="90"/>
        <end position="153"/>
    </location>
</feature>
<evidence type="ECO:0000256" key="2">
    <source>
        <dbReference type="SAM" id="MobiDB-lite"/>
    </source>
</evidence>
<dbReference type="PANTHER" id="PTHR43308:SF5">
    <property type="entry name" value="S-LAYER PROTEIN _ PEPTIDOGLYCAN ENDO-BETA-N-ACETYLGLUCOSAMINIDASE"/>
    <property type="match status" value="1"/>
</dbReference>
<dbReference type="RefSeq" id="WP_046494746.1">
    <property type="nucleotide sequence ID" value="NZ_CGIH01000004.1"/>
</dbReference>
<organism evidence="4 5">
    <name type="scientific">Syntrophomonas zehnderi OL-4</name>
    <dbReference type="NCBI Taxonomy" id="690567"/>
    <lineage>
        <taxon>Bacteria</taxon>
        <taxon>Bacillati</taxon>
        <taxon>Bacillota</taxon>
        <taxon>Clostridia</taxon>
        <taxon>Eubacteriales</taxon>
        <taxon>Syntrophomonadaceae</taxon>
        <taxon>Syntrophomonas</taxon>
    </lineage>
</organism>
<dbReference type="STRING" id="690567.152"/>
<evidence type="ECO:0000313" key="4">
    <source>
        <dbReference type="EMBL" id="CFW99446.1"/>
    </source>
</evidence>